<evidence type="ECO:0000313" key="2">
    <source>
        <dbReference type="Proteomes" id="UP000243502"/>
    </source>
</evidence>
<sequence>MTLLAGVFVGQVLYRLRERLFSNLKQRFQTAQFNFSVQRYRVHLSSQHMELATARRVKRVTLKSGDIMKTTAVGALILASLAAVSTSVFASGYGPASHYDPNVGAPSSQRGQSVQTLAAESNATTGNSTGHIVAVNAMRKSTTDVAVSLFPASVTEK</sequence>
<dbReference type="AlphaFoldDB" id="A0A2I8F1R5"/>
<name>A0A2I8F1R5_9BURK</name>
<proteinExistence type="predicted"/>
<gene>
    <name evidence="1" type="ORF">C2L65_35725</name>
</gene>
<reference evidence="1 2" key="1">
    <citation type="submission" date="2018-01" db="EMBL/GenBank/DDBJ databases">
        <title>Species boundaries and ecological features among Paraburkholderia terrae DSMZ17804T, P. hospita DSMZ17164T and P. caribensis DSMZ13236T.</title>
        <authorList>
            <person name="Pratama A.A."/>
        </authorList>
    </citation>
    <scope>NUCLEOTIDE SEQUENCE [LARGE SCALE GENOMIC DNA]</scope>
    <source>
        <strain evidence="1 2">DSM 17804</strain>
    </source>
</reference>
<accession>A0A2I8F1R5</accession>
<protein>
    <submittedName>
        <fullName evidence="1">Uncharacterized protein</fullName>
    </submittedName>
</protein>
<evidence type="ECO:0000313" key="1">
    <source>
        <dbReference type="EMBL" id="AUT64954.1"/>
    </source>
</evidence>
<organism evidence="1 2">
    <name type="scientific">Paraburkholderia terrae</name>
    <dbReference type="NCBI Taxonomy" id="311230"/>
    <lineage>
        <taxon>Bacteria</taxon>
        <taxon>Pseudomonadati</taxon>
        <taxon>Pseudomonadota</taxon>
        <taxon>Betaproteobacteria</taxon>
        <taxon>Burkholderiales</taxon>
        <taxon>Burkholderiaceae</taxon>
        <taxon>Paraburkholderia</taxon>
    </lineage>
</organism>
<dbReference type="EMBL" id="CP026113">
    <property type="protein sequence ID" value="AUT64954.1"/>
    <property type="molecule type" value="Genomic_DNA"/>
</dbReference>
<dbReference type="Proteomes" id="UP000243502">
    <property type="component" value="Chromosome 3"/>
</dbReference>
<dbReference type="KEGG" id="pter:C2L65_35725"/>